<reference evidence="11" key="1">
    <citation type="submission" date="2019-11" db="EMBL/GenBank/DDBJ databases">
        <authorList>
            <person name="Feng L."/>
        </authorList>
    </citation>
    <scope>NUCLEOTIDE SEQUENCE</scope>
    <source>
        <strain evidence="11">ElimosumLFYP34</strain>
    </source>
</reference>
<dbReference type="InterPro" id="IPR045857">
    <property type="entry name" value="O16G_dom_2"/>
</dbReference>
<dbReference type="InterPro" id="IPR016193">
    <property type="entry name" value="Cytidine_deaminase-like"/>
</dbReference>
<dbReference type="InterPro" id="IPR002125">
    <property type="entry name" value="CMP_dCMP_dom"/>
</dbReference>
<dbReference type="SMART" id="SM00642">
    <property type="entry name" value="Aamy"/>
    <property type="match status" value="1"/>
</dbReference>
<dbReference type="SUPFAM" id="SSF51445">
    <property type="entry name" value="(Trans)glycosidases"/>
    <property type="match status" value="1"/>
</dbReference>
<evidence type="ECO:0000256" key="2">
    <source>
        <dbReference type="ARBA" id="ARBA00022694"/>
    </source>
</evidence>
<dbReference type="GO" id="GO:0016798">
    <property type="term" value="F:hydrolase activity, acting on glycosyl bonds"/>
    <property type="evidence" value="ECO:0007669"/>
    <property type="project" value="UniProtKB-KW"/>
</dbReference>
<dbReference type="Gene3D" id="3.90.400.10">
    <property type="entry name" value="Oligo-1,6-glucosidase, Domain 2"/>
    <property type="match status" value="1"/>
</dbReference>
<comment type="similarity">
    <text evidence="1">Belongs to the cytidine and deoxycytidylate deaminase family. ADAT2 subfamily.</text>
</comment>
<feature type="compositionally biased region" description="Low complexity" evidence="9">
    <location>
        <begin position="454"/>
        <end position="463"/>
    </location>
</feature>
<evidence type="ECO:0000256" key="8">
    <source>
        <dbReference type="HAMAP-Rule" id="MF_00972"/>
    </source>
</evidence>
<dbReference type="PANTHER" id="PTHR10357:SF210">
    <property type="entry name" value="MALTODEXTRIN GLUCOSIDASE"/>
    <property type="match status" value="1"/>
</dbReference>
<keyword evidence="2 8" id="KW-0819">tRNA processing</keyword>
<dbReference type="EMBL" id="CACRTR010000023">
    <property type="protein sequence ID" value="VYU77546.1"/>
    <property type="molecule type" value="Genomic_DNA"/>
</dbReference>
<sequence length="630" mass="72587">MDFGDFNVYHIFTMGFAGAEEYQEQCGQTKHRLWKIENLLEYLKKLGINTILLGPLFSSVSHGYDTIDYYTVDRRLGTNEDLAALMNKLHDSGFKVVLDCVFNHVGRDFFAFQDMKQNRENSRYKDWFLGVNFWGNNSFNDGLSYENWAGHDNLVKLNLYNPEVKDYLKEVMRFWIETFHIDGVRMDAANVMNTEFLRELSDFSKNLKQDFWFVGESVHGDYNVLVQEGHLDSVTNYEDYKGLYSSLNTKNYFEISFSLNRLFGEYGIYKSFYTFNFVDNHDVDRVASTLTREAWLYPLYLMLYTMPGIPSIYYGSEQGAKGVKGNGTDAPLRPNYESMHFDEHCDLYQKICRMAAVRRASRAIRYGDYKELFVKSQQMGFMRRFENEQVYALFNSEENSVRVEHHDLRGKFRDLYNDEIVECDGSVEIPGDSGRVLAAESCGLVVEEITEQPSSSQAEEQSAGEIKSREEKCDQTLEIPIGMTMQDIMSKAIEEAERGIEEGEVPVGAVILHNGEIIAAAHNQKETLQDPTAHAEMLVIREASKKLGRWRLDDCELYVTAEPCPMCMGAVIQSRIRKLVYGTWETRFGGVETTAELGKHPMLSNATEIYSGICEEKCQELLERFFQNNR</sequence>
<feature type="binding site" evidence="8">
    <location>
        <position position="534"/>
    </location>
    <ligand>
        <name>Zn(2+)</name>
        <dbReference type="ChEBI" id="CHEBI:29105"/>
        <note>catalytic</note>
    </ligand>
</feature>
<dbReference type="CDD" id="cd01285">
    <property type="entry name" value="nucleoside_deaminase"/>
    <property type="match status" value="1"/>
</dbReference>
<evidence type="ECO:0000256" key="5">
    <source>
        <dbReference type="ARBA" id="ARBA00022833"/>
    </source>
</evidence>
<dbReference type="GO" id="GO:0052717">
    <property type="term" value="F:tRNA-specific adenosine-34 deaminase activity"/>
    <property type="evidence" value="ECO:0007669"/>
    <property type="project" value="UniProtKB-UniRule"/>
</dbReference>
<keyword evidence="6 11" id="KW-0326">Glycosidase</keyword>
<dbReference type="CDD" id="cd11353">
    <property type="entry name" value="AmyAc_euk_bac_CMD_like"/>
    <property type="match status" value="1"/>
</dbReference>
<gene>
    <name evidence="11" type="primary">nplT</name>
    <name evidence="8" type="synonym">tadA</name>
    <name evidence="11" type="ORF">ELLFYP34_01432</name>
</gene>
<dbReference type="Gene3D" id="3.40.140.10">
    <property type="entry name" value="Cytidine Deaminase, domain 2"/>
    <property type="match status" value="1"/>
</dbReference>
<dbReference type="PROSITE" id="PS51747">
    <property type="entry name" value="CYT_DCMP_DEAMINASES_2"/>
    <property type="match status" value="1"/>
</dbReference>
<dbReference type="HAMAP" id="MF_00972">
    <property type="entry name" value="tRNA_aden_deaminase"/>
    <property type="match status" value="1"/>
</dbReference>
<comment type="catalytic activity">
    <reaction evidence="7 8">
        <text>adenosine(34) in tRNA + H2O + H(+) = inosine(34) in tRNA + NH4(+)</text>
        <dbReference type="Rhea" id="RHEA:43168"/>
        <dbReference type="Rhea" id="RHEA-COMP:10373"/>
        <dbReference type="Rhea" id="RHEA-COMP:10374"/>
        <dbReference type="ChEBI" id="CHEBI:15377"/>
        <dbReference type="ChEBI" id="CHEBI:15378"/>
        <dbReference type="ChEBI" id="CHEBI:28938"/>
        <dbReference type="ChEBI" id="CHEBI:74411"/>
        <dbReference type="ChEBI" id="CHEBI:82852"/>
        <dbReference type="EC" id="3.5.4.33"/>
    </reaction>
</comment>
<feature type="region of interest" description="Disordered" evidence="9">
    <location>
        <begin position="449"/>
        <end position="471"/>
    </location>
</feature>
<keyword evidence="5 8" id="KW-0862">Zinc</keyword>
<keyword evidence="3 8" id="KW-0479">Metal-binding</keyword>
<organism evidence="11">
    <name type="scientific">Eubacterium limosum</name>
    <dbReference type="NCBI Taxonomy" id="1736"/>
    <lineage>
        <taxon>Bacteria</taxon>
        <taxon>Bacillati</taxon>
        <taxon>Bacillota</taxon>
        <taxon>Clostridia</taxon>
        <taxon>Eubacteriales</taxon>
        <taxon>Eubacteriaceae</taxon>
        <taxon>Eubacterium</taxon>
    </lineage>
</organism>
<evidence type="ECO:0000256" key="6">
    <source>
        <dbReference type="ARBA" id="ARBA00023295"/>
    </source>
</evidence>
<evidence type="ECO:0000256" key="9">
    <source>
        <dbReference type="SAM" id="MobiDB-lite"/>
    </source>
</evidence>
<name>A0A6N3HKV7_EUBLI</name>
<evidence type="ECO:0000313" key="11">
    <source>
        <dbReference type="EMBL" id="VYU77546.1"/>
    </source>
</evidence>
<comment type="cofactor">
    <cofactor evidence="8">
        <name>Zn(2+)</name>
        <dbReference type="ChEBI" id="CHEBI:29105"/>
    </cofactor>
    <text evidence="8">Binds 1 zinc ion per subunit.</text>
</comment>
<evidence type="ECO:0000256" key="7">
    <source>
        <dbReference type="ARBA" id="ARBA00048045"/>
    </source>
</evidence>
<comment type="function">
    <text evidence="8">Catalyzes the deamination of adenosine to inosine at the wobble position 34 of tRNA(Arg2).</text>
</comment>
<proteinExistence type="inferred from homology"/>
<dbReference type="GO" id="GO:0002100">
    <property type="term" value="P:tRNA wobble adenosine to inosine editing"/>
    <property type="evidence" value="ECO:0007669"/>
    <property type="project" value="UniProtKB-UniRule"/>
</dbReference>
<feature type="domain" description="CMP/dCMP-type deaminase" evidence="10">
    <location>
        <begin position="483"/>
        <end position="592"/>
    </location>
</feature>
<dbReference type="AlphaFoldDB" id="A0A6N3HKV7"/>
<dbReference type="InterPro" id="IPR017853">
    <property type="entry name" value="GH"/>
</dbReference>
<evidence type="ECO:0000256" key="3">
    <source>
        <dbReference type="ARBA" id="ARBA00022723"/>
    </source>
</evidence>
<dbReference type="PROSITE" id="PS00903">
    <property type="entry name" value="CYT_DCMP_DEAMINASES_1"/>
    <property type="match status" value="1"/>
</dbReference>
<feature type="active site" description="Proton donor" evidence="8">
    <location>
        <position position="536"/>
    </location>
</feature>
<dbReference type="SUPFAM" id="SSF53927">
    <property type="entry name" value="Cytidine deaminase-like"/>
    <property type="match status" value="1"/>
</dbReference>
<dbReference type="Pfam" id="PF00383">
    <property type="entry name" value="dCMP_cyt_deam_1"/>
    <property type="match status" value="1"/>
</dbReference>
<evidence type="ECO:0000256" key="1">
    <source>
        <dbReference type="ARBA" id="ARBA00010669"/>
    </source>
</evidence>
<dbReference type="InterPro" id="IPR028883">
    <property type="entry name" value="tRNA_aden_deaminase"/>
</dbReference>
<evidence type="ECO:0000259" key="10">
    <source>
        <dbReference type="PROSITE" id="PS51747"/>
    </source>
</evidence>
<dbReference type="InterPro" id="IPR013780">
    <property type="entry name" value="Glyco_hydro_b"/>
</dbReference>
<accession>A0A6N3HKV7</accession>
<feature type="binding site" evidence="8">
    <location>
        <position position="567"/>
    </location>
    <ligand>
        <name>Zn(2+)</name>
        <dbReference type="ChEBI" id="CHEBI:29105"/>
        <note>catalytic</note>
    </ligand>
</feature>
<dbReference type="EC" id="3.5.4.33" evidence="8"/>
<keyword evidence="4 8" id="KW-0378">Hydrolase</keyword>
<dbReference type="GO" id="GO:0008270">
    <property type="term" value="F:zinc ion binding"/>
    <property type="evidence" value="ECO:0007669"/>
    <property type="project" value="UniProtKB-UniRule"/>
</dbReference>
<dbReference type="Gene3D" id="3.20.20.80">
    <property type="entry name" value="Glycosidases"/>
    <property type="match status" value="1"/>
</dbReference>
<protein>
    <recommendedName>
        <fullName evidence="8">tRNA-specific adenosine deaminase</fullName>
        <ecNumber evidence="8">3.5.4.33</ecNumber>
    </recommendedName>
</protein>
<evidence type="ECO:0000256" key="4">
    <source>
        <dbReference type="ARBA" id="ARBA00022801"/>
    </source>
</evidence>
<dbReference type="GO" id="GO:0005975">
    <property type="term" value="P:carbohydrate metabolic process"/>
    <property type="evidence" value="ECO:0007669"/>
    <property type="project" value="InterPro"/>
</dbReference>
<dbReference type="InterPro" id="IPR016192">
    <property type="entry name" value="APOBEC/CMP_deaminase_Zn-bd"/>
</dbReference>
<dbReference type="PANTHER" id="PTHR10357">
    <property type="entry name" value="ALPHA-AMYLASE FAMILY MEMBER"/>
    <property type="match status" value="1"/>
</dbReference>
<dbReference type="Gene3D" id="2.60.40.1180">
    <property type="entry name" value="Golgi alpha-mannosidase II"/>
    <property type="match status" value="1"/>
</dbReference>
<comment type="subunit">
    <text evidence="8">Homodimer.</text>
</comment>
<dbReference type="Pfam" id="PF00128">
    <property type="entry name" value="Alpha-amylase"/>
    <property type="match status" value="1"/>
</dbReference>
<feature type="binding site" evidence="8">
    <location>
        <position position="564"/>
    </location>
    <ligand>
        <name>Zn(2+)</name>
        <dbReference type="ChEBI" id="CHEBI:29105"/>
        <note>catalytic</note>
    </ligand>
</feature>
<dbReference type="InterPro" id="IPR006047">
    <property type="entry name" value="GH13_cat_dom"/>
</dbReference>